<proteinExistence type="predicted"/>
<sequence>MQAASNERAGAQKGNAFLGVSQRTLLLPRTCNGQEKQRSWLIFGYSRGPAQSSTGGLSETQRACVFAKRNAIDLSNFPFSLRESRGSRYVPIAGQSNSITNSLATRQNKSAARKMEIGEYAHNVFWHIRL</sequence>
<organism evidence="1 2">
    <name type="scientific">Linderina pennispora</name>
    <dbReference type="NCBI Taxonomy" id="61395"/>
    <lineage>
        <taxon>Eukaryota</taxon>
        <taxon>Fungi</taxon>
        <taxon>Fungi incertae sedis</taxon>
        <taxon>Zoopagomycota</taxon>
        <taxon>Kickxellomycotina</taxon>
        <taxon>Kickxellomycetes</taxon>
        <taxon>Kickxellales</taxon>
        <taxon>Kickxellaceae</taxon>
        <taxon>Linderina</taxon>
    </lineage>
</organism>
<dbReference type="AlphaFoldDB" id="A0A1Y1WAE0"/>
<reference evidence="1 2" key="1">
    <citation type="submission" date="2016-07" db="EMBL/GenBank/DDBJ databases">
        <title>Pervasive Adenine N6-methylation of Active Genes in Fungi.</title>
        <authorList>
            <consortium name="DOE Joint Genome Institute"/>
            <person name="Mondo S.J."/>
            <person name="Dannebaum R.O."/>
            <person name="Kuo R.C."/>
            <person name="Labutti K."/>
            <person name="Haridas S."/>
            <person name="Kuo A."/>
            <person name="Salamov A."/>
            <person name="Ahrendt S.R."/>
            <person name="Lipzen A."/>
            <person name="Sullivan W."/>
            <person name="Andreopoulos W.B."/>
            <person name="Clum A."/>
            <person name="Lindquist E."/>
            <person name="Daum C."/>
            <person name="Ramamoorthy G.K."/>
            <person name="Gryganskyi A."/>
            <person name="Culley D."/>
            <person name="Magnuson J.K."/>
            <person name="James T.Y."/>
            <person name="O'Malley M.A."/>
            <person name="Stajich J.E."/>
            <person name="Spatafora J.W."/>
            <person name="Visel A."/>
            <person name="Grigoriev I.V."/>
        </authorList>
    </citation>
    <scope>NUCLEOTIDE SEQUENCE [LARGE SCALE GENOMIC DNA]</scope>
    <source>
        <strain evidence="1 2">ATCC 12442</strain>
    </source>
</reference>
<gene>
    <name evidence="1" type="ORF">DL89DRAFT_266720</name>
</gene>
<evidence type="ECO:0000313" key="1">
    <source>
        <dbReference type="EMBL" id="ORX70509.1"/>
    </source>
</evidence>
<dbReference type="RefSeq" id="XP_040744088.1">
    <property type="nucleotide sequence ID" value="XM_040887200.1"/>
</dbReference>
<dbReference type="Proteomes" id="UP000193922">
    <property type="component" value="Unassembled WGS sequence"/>
</dbReference>
<dbReference type="EMBL" id="MCFD01000005">
    <property type="protein sequence ID" value="ORX70509.1"/>
    <property type="molecule type" value="Genomic_DNA"/>
</dbReference>
<accession>A0A1Y1WAE0</accession>
<name>A0A1Y1WAE0_9FUNG</name>
<comment type="caution">
    <text evidence="1">The sequence shown here is derived from an EMBL/GenBank/DDBJ whole genome shotgun (WGS) entry which is preliminary data.</text>
</comment>
<evidence type="ECO:0000313" key="2">
    <source>
        <dbReference type="Proteomes" id="UP000193922"/>
    </source>
</evidence>
<keyword evidence="2" id="KW-1185">Reference proteome</keyword>
<dbReference type="GeneID" id="63803848"/>
<protein>
    <submittedName>
        <fullName evidence="1">Uncharacterized protein</fullName>
    </submittedName>
</protein>